<protein>
    <submittedName>
        <fullName evidence="6">Putative phosphohydrolase</fullName>
    </submittedName>
</protein>
<dbReference type="Pfam" id="PF00149">
    <property type="entry name" value="Metallophos"/>
    <property type="match status" value="1"/>
</dbReference>
<comment type="similarity">
    <text evidence="4">Belongs to the cyclic nucleotide phosphodiesterase class-III family.</text>
</comment>
<dbReference type="InterPro" id="IPR050884">
    <property type="entry name" value="CNP_phosphodiesterase-III"/>
</dbReference>
<evidence type="ECO:0000256" key="4">
    <source>
        <dbReference type="ARBA" id="ARBA00025742"/>
    </source>
</evidence>
<dbReference type="RefSeq" id="WP_014812465.1">
    <property type="nucleotide sequence ID" value="NC_018025.1"/>
</dbReference>
<dbReference type="SUPFAM" id="SSF56300">
    <property type="entry name" value="Metallo-dependent phosphatases"/>
    <property type="match status" value="1"/>
</dbReference>
<dbReference type="EMBL" id="CP003360">
    <property type="protein sequence ID" value="AFM27357.1"/>
    <property type="molecule type" value="Genomic_DNA"/>
</dbReference>
<gene>
    <name evidence="6" type="ordered locus">Desti_4737</name>
</gene>
<evidence type="ECO:0000256" key="2">
    <source>
        <dbReference type="ARBA" id="ARBA00022801"/>
    </source>
</evidence>
<dbReference type="InterPro" id="IPR029052">
    <property type="entry name" value="Metallo-depent_PP-like"/>
</dbReference>
<dbReference type="STRING" id="706587.Desti_4737"/>
<feature type="domain" description="Calcineurin-like phosphoesterase" evidence="5">
    <location>
        <begin position="1"/>
        <end position="195"/>
    </location>
</feature>
<dbReference type="KEGG" id="dti:Desti_4737"/>
<dbReference type="AlphaFoldDB" id="I4CCR6"/>
<dbReference type="Gene3D" id="3.60.21.10">
    <property type="match status" value="1"/>
</dbReference>
<name>I4CCR6_DESTA</name>
<dbReference type="HOGENOM" id="CLU_063034_1_0_7"/>
<organism evidence="6 7">
    <name type="scientific">Desulfomonile tiedjei (strain ATCC 49306 / DSM 6799 / DCB-1)</name>
    <dbReference type="NCBI Taxonomy" id="706587"/>
    <lineage>
        <taxon>Bacteria</taxon>
        <taxon>Pseudomonadati</taxon>
        <taxon>Thermodesulfobacteriota</taxon>
        <taxon>Desulfomonilia</taxon>
        <taxon>Desulfomonilales</taxon>
        <taxon>Desulfomonilaceae</taxon>
        <taxon>Desulfomonile</taxon>
    </lineage>
</organism>
<keyword evidence="3" id="KW-0408">Iron</keyword>
<dbReference type="OrthoDB" id="9811542at2"/>
<evidence type="ECO:0000313" key="6">
    <source>
        <dbReference type="EMBL" id="AFM27357.1"/>
    </source>
</evidence>
<dbReference type="GO" id="GO:0046872">
    <property type="term" value="F:metal ion binding"/>
    <property type="evidence" value="ECO:0007669"/>
    <property type="project" value="UniProtKB-KW"/>
</dbReference>
<evidence type="ECO:0000313" key="7">
    <source>
        <dbReference type="Proteomes" id="UP000006055"/>
    </source>
</evidence>
<keyword evidence="1" id="KW-0479">Metal-binding</keyword>
<accession>I4CCR6</accession>
<dbReference type="GO" id="GO:0016787">
    <property type="term" value="F:hydrolase activity"/>
    <property type="evidence" value="ECO:0007669"/>
    <property type="project" value="UniProtKB-KW"/>
</dbReference>
<sequence length="265" mass="30103">MKIAHVSDLHFGRRTSLEKLQFLRQDLLEQSPELLVLTGDITDRGTISQFRWAHDFLQSLEIPYISIPGNREIGISAVWEWMFPFLGMRRYSKFFGPADRVTHFKNDHNILFIGINSVHSFPSWPGKINRDTRYWLKAFAAEHADYFKVLFLHHPVIPVIRASSFWAHALSDAGELLNISTQAGIGLILQGHKHRSAVVELGFPQRQAKVVVSCGGAPLMSQWDPSYHLINILNGSLIVHVRECTESGFSESGVYHFNMNENPGL</sequence>
<keyword evidence="2 6" id="KW-0378">Hydrolase</keyword>
<proteinExistence type="inferred from homology"/>
<dbReference type="eggNOG" id="COG1409">
    <property type="taxonomic scope" value="Bacteria"/>
</dbReference>
<dbReference type="PANTHER" id="PTHR42988">
    <property type="entry name" value="PHOSPHOHYDROLASE"/>
    <property type="match status" value="1"/>
</dbReference>
<dbReference type="PANTHER" id="PTHR42988:SF2">
    <property type="entry name" value="CYCLIC NUCLEOTIDE PHOSPHODIESTERASE CBUA0032-RELATED"/>
    <property type="match status" value="1"/>
</dbReference>
<evidence type="ECO:0000256" key="3">
    <source>
        <dbReference type="ARBA" id="ARBA00023004"/>
    </source>
</evidence>
<dbReference type="Proteomes" id="UP000006055">
    <property type="component" value="Chromosome"/>
</dbReference>
<dbReference type="InterPro" id="IPR004843">
    <property type="entry name" value="Calcineurin-like_PHP"/>
</dbReference>
<evidence type="ECO:0000259" key="5">
    <source>
        <dbReference type="Pfam" id="PF00149"/>
    </source>
</evidence>
<evidence type="ECO:0000256" key="1">
    <source>
        <dbReference type="ARBA" id="ARBA00022723"/>
    </source>
</evidence>
<keyword evidence="7" id="KW-1185">Reference proteome</keyword>
<reference evidence="6" key="1">
    <citation type="submission" date="2012-06" db="EMBL/GenBank/DDBJ databases">
        <title>Complete sequence of chromosome of Desulfomonile tiedjei DSM 6799.</title>
        <authorList>
            <consortium name="US DOE Joint Genome Institute (JGI-PGF)"/>
            <person name="Lucas S."/>
            <person name="Copeland A."/>
            <person name="Lapidus A."/>
            <person name="Glavina del Rio T."/>
            <person name="Dalin E."/>
            <person name="Tice H."/>
            <person name="Bruce D."/>
            <person name="Goodwin L."/>
            <person name="Pitluck S."/>
            <person name="Peters L."/>
            <person name="Ovchinnikova G."/>
            <person name="Zeytun A."/>
            <person name="Lu M."/>
            <person name="Kyrpides N."/>
            <person name="Mavromatis K."/>
            <person name="Ivanova N."/>
            <person name="Brettin T."/>
            <person name="Detter J.C."/>
            <person name="Han C."/>
            <person name="Larimer F."/>
            <person name="Land M."/>
            <person name="Hauser L."/>
            <person name="Markowitz V."/>
            <person name="Cheng J.-F."/>
            <person name="Hugenholtz P."/>
            <person name="Woyke T."/>
            <person name="Wu D."/>
            <person name="Spring S."/>
            <person name="Schroeder M."/>
            <person name="Brambilla E."/>
            <person name="Klenk H.-P."/>
            <person name="Eisen J.A."/>
        </authorList>
    </citation>
    <scope>NUCLEOTIDE SEQUENCE</scope>
    <source>
        <strain evidence="6">DSM 6799</strain>
    </source>
</reference>